<dbReference type="SUPFAM" id="SSF56601">
    <property type="entry name" value="beta-lactamase/transpeptidase-like"/>
    <property type="match status" value="1"/>
</dbReference>
<reference evidence="2" key="2">
    <citation type="journal article" date="2023" name="IMA Fungus">
        <title>Comparative genomic study of the Penicillium genus elucidates a diverse pangenome and 15 lateral gene transfer events.</title>
        <authorList>
            <person name="Petersen C."/>
            <person name="Sorensen T."/>
            <person name="Nielsen M.R."/>
            <person name="Sondergaard T.E."/>
            <person name="Sorensen J.L."/>
            <person name="Fitzpatrick D.A."/>
            <person name="Frisvad J.C."/>
            <person name="Nielsen K.L."/>
        </authorList>
    </citation>
    <scope>NUCLEOTIDE SEQUENCE</scope>
    <source>
        <strain evidence="2">IBT 34128</strain>
    </source>
</reference>
<dbReference type="InterPro" id="IPR051478">
    <property type="entry name" value="Beta-lactamase-like_AB/R"/>
</dbReference>
<evidence type="ECO:0000313" key="3">
    <source>
        <dbReference type="Proteomes" id="UP001141434"/>
    </source>
</evidence>
<protein>
    <submittedName>
        <fullName evidence="2">Beta-lactamase</fullName>
    </submittedName>
</protein>
<name>A0A9W9ESA0_9EURO</name>
<organism evidence="2 3">
    <name type="scientific">Penicillium alfredii</name>
    <dbReference type="NCBI Taxonomy" id="1506179"/>
    <lineage>
        <taxon>Eukaryota</taxon>
        <taxon>Fungi</taxon>
        <taxon>Dikarya</taxon>
        <taxon>Ascomycota</taxon>
        <taxon>Pezizomycotina</taxon>
        <taxon>Eurotiomycetes</taxon>
        <taxon>Eurotiomycetidae</taxon>
        <taxon>Eurotiales</taxon>
        <taxon>Aspergillaceae</taxon>
        <taxon>Penicillium</taxon>
    </lineage>
</organism>
<proteinExistence type="predicted"/>
<dbReference type="OrthoDB" id="10250282at2759"/>
<evidence type="ECO:0000259" key="1">
    <source>
        <dbReference type="Pfam" id="PF00144"/>
    </source>
</evidence>
<dbReference type="Gene3D" id="3.40.710.10">
    <property type="entry name" value="DD-peptidase/beta-lactamase superfamily"/>
    <property type="match status" value="1"/>
</dbReference>
<gene>
    <name evidence="2" type="ORF">NUU61_008370</name>
</gene>
<accession>A0A9W9ESA0</accession>
<dbReference type="AlphaFoldDB" id="A0A9W9ESA0"/>
<comment type="caution">
    <text evidence="2">The sequence shown here is derived from an EMBL/GenBank/DDBJ whole genome shotgun (WGS) entry which is preliminary data.</text>
</comment>
<dbReference type="InterPro" id="IPR012338">
    <property type="entry name" value="Beta-lactam/transpept-like"/>
</dbReference>
<dbReference type="EMBL" id="JAPMSZ010000010">
    <property type="protein sequence ID" value="KAJ5087063.1"/>
    <property type="molecule type" value="Genomic_DNA"/>
</dbReference>
<reference evidence="2" key="1">
    <citation type="submission" date="2022-11" db="EMBL/GenBank/DDBJ databases">
        <authorList>
            <person name="Petersen C."/>
        </authorList>
    </citation>
    <scope>NUCLEOTIDE SEQUENCE</scope>
    <source>
        <strain evidence="2">IBT 34128</strain>
    </source>
</reference>
<dbReference type="PANTHER" id="PTHR22935">
    <property type="entry name" value="PENICILLIN-BINDING PROTEIN"/>
    <property type="match status" value="1"/>
</dbReference>
<evidence type="ECO:0000313" key="2">
    <source>
        <dbReference type="EMBL" id="KAJ5087063.1"/>
    </source>
</evidence>
<sequence length="245" mass="26996">MPPNWPIVRCLARPSQLLPTSTPKHSRETKNNTTTILDNAVKTGKLKNSLSLQIFSAYDSKPLFEHYYTAPEVRNATRGVRKVDEDTVFRIGSGSKLRTMLLYMIETNGTRLDEPVAKYVPELKKAADKLGHSKMEQADEADYVQWDQGTIGELASDLADGFGDQAANPKTLYQLQQQGFPSLKKDDIPPCGAEVVCDRKGFFKGLLKGHPLASTSSTPIYSNAGFQILAYALEGITGNSYGHLL</sequence>
<keyword evidence="3" id="KW-1185">Reference proteome</keyword>
<dbReference type="InterPro" id="IPR001466">
    <property type="entry name" value="Beta-lactam-related"/>
</dbReference>
<dbReference type="GeneID" id="81398064"/>
<dbReference type="PANTHER" id="PTHR22935:SF97">
    <property type="entry name" value="BETA-LACTAMASE-RELATED DOMAIN-CONTAINING PROTEIN"/>
    <property type="match status" value="1"/>
</dbReference>
<dbReference type="Proteomes" id="UP001141434">
    <property type="component" value="Unassembled WGS sequence"/>
</dbReference>
<feature type="domain" description="Beta-lactamase-related" evidence="1">
    <location>
        <begin position="58"/>
        <end position="244"/>
    </location>
</feature>
<dbReference type="RefSeq" id="XP_056509188.1">
    <property type="nucleotide sequence ID" value="XM_056658895.1"/>
</dbReference>
<dbReference type="Pfam" id="PF00144">
    <property type="entry name" value="Beta-lactamase"/>
    <property type="match status" value="1"/>
</dbReference>